<evidence type="ECO:0000256" key="2">
    <source>
        <dbReference type="SAM" id="Phobius"/>
    </source>
</evidence>
<feature type="compositionally biased region" description="Basic and acidic residues" evidence="1">
    <location>
        <begin position="45"/>
        <end position="55"/>
    </location>
</feature>
<feature type="compositionally biased region" description="Low complexity" evidence="1">
    <location>
        <begin position="81"/>
        <end position="93"/>
    </location>
</feature>
<dbReference type="PANTHER" id="PTHR36340:SF1">
    <property type="entry name" value="NAD(P)H DEHYDROGENASE SUBUNIT CRR3, CHLOROPLASTIC-RELATED"/>
    <property type="match status" value="1"/>
</dbReference>
<protein>
    <submittedName>
        <fullName evidence="3">Chlororespiratory reduction 3</fullName>
    </submittedName>
</protein>
<dbReference type="GO" id="GO:0010598">
    <property type="term" value="C:NAD(P)H dehydrogenase complex (plastoquinone)"/>
    <property type="evidence" value="ECO:0007669"/>
    <property type="project" value="InterPro"/>
</dbReference>
<keyword evidence="2" id="KW-0812">Transmembrane</keyword>
<reference evidence="3" key="1">
    <citation type="journal article" date="2015" name="BMC Plant Biol.">
        <title>NDH expression marks major transitions in plant evolution and reveals coordinate intracellular gene loss.</title>
        <authorList>
            <person name="Ruhlman T.A."/>
            <person name="Chang W.J."/>
            <person name="Chen J.J."/>
            <person name="Huang Y.T."/>
            <person name="Chan M.T."/>
            <person name="Zhang J."/>
            <person name="Liao D.C."/>
            <person name="Blazier J.C."/>
            <person name="Jin X."/>
            <person name="Shih M.C."/>
            <person name="Jansen R.K."/>
            <person name="Lin C.S."/>
        </authorList>
    </citation>
    <scope>NUCLEOTIDE SEQUENCE</scope>
</reference>
<dbReference type="GO" id="GO:0009773">
    <property type="term" value="P:photosynthetic electron transport in photosystem I"/>
    <property type="evidence" value="ECO:0007669"/>
    <property type="project" value="InterPro"/>
</dbReference>
<feature type="transmembrane region" description="Helical" evidence="2">
    <location>
        <begin position="136"/>
        <end position="158"/>
    </location>
</feature>
<feature type="compositionally biased region" description="Basic and acidic residues" evidence="1">
    <location>
        <begin position="64"/>
        <end position="75"/>
    </location>
</feature>
<dbReference type="GO" id="GO:0009535">
    <property type="term" value="C:chloroplast thylakoid membrane"/>
    <property type="evidence" value="ECO:0007669"/>
    <property type="project" value="InterPro"/>
</dbReference>
<dbReference type="PANTHER" id="PTHR36340">
    <property type="entry name" value="NAD(P)H DEHYDROGENASE SUBUNIT CRR3, CHLOROPLASTIC-RELATED"/>
    <property type="match status" value="1"/>
</dbReference>
<evidence type="ECO:0000313" key="3">
    <source>
        <dbReference type="EMBL" id="AKG63355.1"/>
    </source>
</evidence>
<proteinExistence type="evidence at transcript level"/>
<organism evidence="3">
    <name type="scientific">Cypripedium formosanum</name>
    <dbReference type="NCBI Taxonomy" id="53042"/>
    <lineage>
        <taxon>Eukaryota</taxon>
        <taxon>Viridiplantae</taxon>
        <taxon>Streptophyta</taxon>
        <taxon>Embryophyta</taxon>
        <taxon>Tracheophyta</taxon>
        <taxon>Spermatophyta</taxon>
        <taxon>Magnoliopsida</taxon>
        <taxon>Liliopsida</taxon>
        <taxon>Asparagales</taxon>
        <taxon>Orchidaceae</taxon>
        <taxon>Cypripedioideae</taxon>
        <taxon>Cypripedium</taxon>
    </lineage>
</organism>
<name>A0A0F7GZQ3_9ASPA</name>
<dbReference type="InterPro" id="IPR038931">
    <property type="entry name" value="CRR3"/>
</dbReference>
<keyword evidence="2" id="KW-0472">Membrane</keyword>
<feature type="region of interest" description="Disordered" evidence="1">
    <location>
        <begin position="20"/>
        <end position="93"/>
    </location>
</feature>
<dbReference type="EMBL" id="KM585255">
    <property type="protein sequence ID" value="AKG63355.1"/>
    <property type="molecule type" value="mRNA"/>
</dbReference>
<accession>A0A0F7GZQ3</accession>
<sequence>MGWVLAAGFLPTFPLRPHHSAAHKGGGRCRTGAATSALASPSDDANSHDKVDASSRRRRPTSAEIRRAIGVDELPRVNGGSPSSPSSSSSSSPFMDFLATTPIGQSESAAERTVREFAEWFVVRTEAKVVDGARMLMVLCLSILPLWILLFLVASGIIKLPFSLPMVEDLIM</sequence>
<gene>
    <name evidence="3" type="primary">CRR3</name>
</gene>
<evidence type="ECO:0000256" key="1">
    <source>
        <dbReference type="SAM" id="MobiDB-lite"/>
    </source>
</evidence>
<dbReference type="AlphaFoldDB" id="A0A0F7GZQ3"/>
<keyword evidence="2" id="KW-1133">Transmembrane helix</keyword>